<dbReference type="NCBIfam" id="TIGR00916">
    <property type="entry name" value="2A0604s01"/>
    <property type="match status" value="1"/>
</dbReference>
<dbReference type="Proteomes" id="UP000239504">
    <property type="component" value="Unassembled WGS sequence"/>
</dbReference>
<dbReference type="EMBL" id="PJCH01000009">
    <property type="protein sequence ID" value="PQA87317.1"/>
    <property type="molecule type" value="Genomic_DNA"/>
</dbReference>
<dbReference type="InterPro" id="IPR048634">
    <property type="entry name" value="SecD_SecF_C"/>
</dbReference>
<keyword evidence="3 9" id="KW-1003">Cell membrane</keyword>
<dbReference type="Pfam" id="PF22599">
    <property type="entry name" value="SecDF_P1_head"/>
    <property type="match status" value="1"/>
</dbReference>
<protein>
    <recommendedName>
        <fullName evidence="9">Protein translocase subunit SecD</fullName>
    </recommendedName>
</protein>
<dbReference type="GO" id="GO:0065002">
    <property type="term" value="P:intracellular protein transmembrane transport"/>
    <property type="evidence" value="ECO:0007669"/>
    <property type="project" value="UniProtKB-UniRule"/>
</dbReference>
<dbReference type="Gene3D" id="3.30.70.3400">
    <property type="match status" value="1"/>
</dbReference>
<feature type="domain" description="Protein export membrane protein SecD/SecF C-terminal" evidence="10">
    <location>
        <begin position="362"/>
        <end position="522"/>
    </location>
</feature>
<dbReference type="InterPro" id="IPR022813">
    <property type="entry name" value="SecD/SecF_arch_bac"/>
</dbReference>
<dbReference type="GO" id="GO:0015450">
    <property type="term" value="F:protein-transporting ATPase activity"/>
    <property type="evidence" value="ECO:0007669"/>
    <property type="project" value="InterPro"/>
</dbReference>
<dbReference type="SUPFAM" id="SSF82866">
    <property type="entry name" value="Multidrug efflux transporter AcrB transmembrane domain"/>
    <property type="match status" value="1"/>
</dbReference>
<gene>
    <name evidence="9 13" type="primary">secD</name>
    <name evidence="13" type="ORF">CW354_12860</name>
</gene>
<feature type="domain" description="SecDF P1 head subdomain" evidence="12">
    <location>
        <begin position="260"/>
        <end position="361"/>
    </location>
</feature>
<comment type="caution">
    <text evidence="9">Lacks conserved residue(s) required for the propagation of feature annotation.</text>
</comment>
<evidence type="ECO:0000256" key="1">
    <source>
        <dbReference type="ARBA" id="ARBA00004651"/>
    </source>
</evidence>
<dbReference type="Gene3D" id="3.30.1360.200">
    <property type="match status" value="1"/>
</dbReference>
<dbReference type="FunFam" id="1.20.1640.10:FF:000004">
    <property type="entry name" value="Protein translocase subunit SecD"/>
    <property type="match status" value="1"/>
</dbReference>
<comment type="function">
    <text evidence="9">Part of the Sec protein translocase complex. Interacts with the SecYEG preprotein conducting channel. SecDF uses the proton motive force (PMF) to complete protein translocation after the ATP-dependent function of SecA.</text>
</comment>
<feature type="transmembrane region" description="Helical" evidence="9">
    <location>
        <begin position="507"/>
        <end position="536"/>
    </location>
</feature>
<evidence type="ECO:0000256" key="2">
    <source>
        <dbReference type="ARBA" id="ARBA00022448"/>
    </source>
</evidence>
<evidence type="ECO:0000256" key="5">
    <source>
        <dbReference type="ARBA" id="ARBA00022927"/>
    </source>
</evidence>
<dbReference type="Pfam" id="PF21760">
    <property type="entry name" value="SecD_1st"/>
    <property type="match status" value="1"/>
</dbReference>
<keyword evidence="2 9" id="KW-0813">Transport</keyword>
<dbReference type="OrthoDB" id="9805019at2"/>
<dbReference type="Pfam" id="PF02355">
    <property type="entry name" value="SecD_SecF_C"/>
    <property type="match status" value="1"/>
</dbReference>
<evidence type="ECO:0000259" key="10">
    <source>
        <dbReference type="Pfam" id="PF02355"/>
    </source>
</evidence>
<comment type="caution">
    <text evidence="13">The sequence shown here is derived from an EMBL/GenBank/DDBJ whole genome shotgun (WGS) entry which is preliminary data.</text>
</comment>
<comment type="similarity">
    <text evidence="9">Belongs to the SecD/SecF family. SecD subfamily.</text>
</comment>
<reference evidence="13 14" key="1">
    <citation type="submission" date="2017-12" db="EMBL/GenBank/DDBJ databases">
        <authorList>
            <person name="Hurst M.R.H."/>
        </authorList>
    </citation>
    <scope>NUCLEOTIDE SEQUENCE [LARGE SCALE GENOMIC DNA]</scope>
    <source>
        <strain evidence="13 14">SY-3-19</strain>
    </source>
</reference>
<dbReference type="GO" id="GO:0043952">
    <property type="term" value="P:protein transport by the Sec complex"/>
    <property type="evidence" value="ECO:0007669"/>
    <property type="project" value="UniProtKB-UniRule"/>
</dbReference>
<evidence type="ECO:0000256" key="8">
    <source>
        <dbReference type="ARBA" id="ARBA00023136"/>
    </source>
</evidence>
<dbReference type="GO" id="GO:0006605">
    <property type="term" value="P:protein targeting"/>
    <property type="evidence" value="ECO:0007669"/>
    <property type="project" value="UniProtKB-UniRule"/>
</dbReference>
<evidence type="ECO:0000259" key="11">
    <source>
        <dbReference type="Pfam" id="PF21760"/>
    </source>
</evidence>
<dbReference type="Gene3D" id="3.30.70.3220">
    <property type="match status" value="1"/>
</dbReference>
<dbReference type="InterPro" id="IPR005791">
    <property type="entry name" value="SecD"/>
</dbReference>
<dbReference type="GO" id="GO:0005886">
    <property type="term" value="C:plasma membrane"/>
    <property type="evidence" value="ECO:0007669"/>
    <property type="project" value="UniProtKB-SubCell"/>
</dbReference>
<evidence type="ECO:0000256" key="7">
    <source>
        <dbReference type="ARBA" id="ARBA00023010"/>
    </source>
</evidence>
<comment type="subcellular location">
    <subcellularLocation>
        <location evidence="1 9">Cell membrane</location>
        <topology evidence="1 9">Multi-pass membrane protein</topology>
    </subcellularLocation>
</comment>
<dbReference type="InterPro" id="IPR055344">
    <property type="entry name" value="SecD_SecF_C_bact"/>
</dbReference>
<feature type="transmembrane region" description="Helical" evidence="9">
    <location>
        <begin position="407"/>
        <end position="427"/>
    </location>
</feature>
<sequence length="544" mass="57859">MLQFSKFQTAGVALLVLLGALFAAPNLLSEETRNALPGFMPKGTINLGLDLQGGSHLLLSVDTKKVIDDRMRATMGDIRREMRPNRTANRDRISIESLSYDDEAGVISLLIADPAEAEEAEKRVRDLTRGGVGGALGLGMRSYTVTADGGRIEVEMTPEAQRFYSDEAVRDSIEVVRRRIDPAGNKEVLIAPQGVDRIVVQVPGDNDPEALKRLINRTGQLTFHRVDQTVSLADAAAGLLPPGRILVPFADLAGTGGPGLVLVEDPEITGDMVNTASASPNSDGGAFQINFQFDNRGARRFRDYTTNNVGAVFAIVLDNEIISAPTIQTPIPNGSGRITGDFTAQEAAQTALLIRSGALPAELETIEQRSVGAQLGQDSVEAGAKALIIGFAAVIIYMILSYGRFGVYADMALIANVILIAGLLSLMGSTLTLPGIAGIVLTIGMAVDANVLIFERIREEMLAGKPPIKAAEVGYDKARSAIIDANITTFLAALIMFQLGAGPVRGFAITLAVGVVTSVFTAYVLTRLFAGAYLLAKRPKELKL</sequence>
<comment type="subunit">
    <text evidence="9">Forms a complex with SecF. Part of the essential Sec protein translocation apparatus which comprises SecA, SecYEG and auxiliary proteins SecDF-YajC and YidC.</text>
</comment>
<dbReference type="PANTHER" id="PTHR30081">
    <property type="entry name" value="PROTEIN-EXPORT MEMBRANE PROTEIN SEC"/>
    <property type="match status" value="1"/>
</dbReference>
<organism evidence="13 14">
    <name type="scientific">Hyphococcus luteus</name>
    <dbReference type="NCBI Taxonomy" id="2058213"/>
    <lineage>
        <taxon>Bacteria</taxon>
        <taxon>Pseudomonadati</taxon>
        <taxon>Pseudomonadota</taxon>
        <taxon>Alphaproteobacteria</taxon>
        <taxon>Parvularculales</taxon>
        <taxon>Parvularculaceae</taxon>
        <taxon>Hyphococcus</taxon>
    </lineage>
</organism>
<dbReference type="NCBIfam" id="TIGR01129">
    <property type="entry name" value="secD"/>
    <property type="match status" value="1"/>
</dbReference>
<evidence type="ECO:0000256" key="4">
    <source>
        <dbReference type="ARBA" id="ARBA00022692"/>
    </source>
</evidence>
<evidence type="ECO:0000256" key="3">
    <source>
        <dbReference type="ARBA" id="ARBA00022475"/>
    </source>
</evidence>
<name>A0A2S7K487_9PROT</name>
<dbReference type="Pfam" id="PF07549">
    <property type="entry name" value="Sec_GG"/>
    <property type="match status" value="1"/>
</dbReference>
<dbReference type="AlphaFoldDB" id="A0A2S7K487"/>
<keyword evidence="14" id="KW-1185">Reference proteome</keyword>
<dbReference type="InterPro" id="IPR054384">
    <property type="entry name" value="SecDF_P1_head"/>
</dbReference>
<dbReference type="InterPro" id="IPR048631">
    <property type="entry name" value="SecD_1st"/>
</dbReference>
<dbReference type="RefSeq" id="WP_104830504.1">
    <property type="nucleotide sequence ID" value="NZ_PJCH01000009.1"/>
</dbReference>
<feature type="transmembrane region" description="Helical" evidence="9">
    <location>
        <begin position="433"/>
        <end position="454"/>
    </location>
</feature>
<evidence type="ECO:0000313" key="14">
    <source>
        <dbReference type="Proteomes" id="UP000239504"/>
    </source>
</evidence>
<keyword evidence="5 9" id="KW-0653">Protein transport</keyword>
<dbReference type="PANTHER" id="PTHR30081:SF1">
    <property type="entry name" value="PROTEIN TRANSLOCASE SUBUNIT SECD"/>
    <property type="match status" value="1"/>
</dbReference>
<keyword evidence="6 9" id="KW-1133">Transmembrane helix</keyword>
<feature type="transmembrane region" description="Helical" evidence="9">
    <location>
        <begin position="481"/>
        <end position="501"/>
    </location>
</feature>
<evidence type="ECO:0000259" key="12">
    <source>
        <dbReference type="Pfam" id="PF22599"/>
    </source>
</evidence>
<proteinExistence type="inferred from homology"/>
<evidence type="ECO:0000313" key="13">
    <source>
        <dbReference type="EMBL" id="PQA87317.1"/>
    </source>
</evidence>
<evidence type="ECO:0000256" key="9">
    <source>
        <dbReference type="HAMAP-Rule" id="MF_01463"/>
    </source>
</evidence>
<feature type="transmembrane region" description="Helical" evidence="9">
    <location>
        <begin position="382"/>
        <end position="400"/>
    </location>
</feature>
<dbReference type="InterPro" id="IPR022646">
    <property type="entry name" value="SecD/SecF_CS"/>
</dbReference>
<keyword evidence="8 9" id="KW-0472">Membrane</keyword>
<keyword evidence="7 9" id="KW-0811">Translocation</keyword>
<evidence type="ECO:0000256" key="6">
    <source>
        <dbReference type="ARBA" id="ARBA00022989"/>
    </source>
</evidence>
<dbReference type="HAMAP" id="MF_01463_B">
    <property type="entry name" value="SecD_B"/>
    <property type="match status" value="1"/>
</dbReference>
<feature type="domain" description="Protein translocase subunit SecDF P1" evidence="11">
    <location>
        <begin position="170"/>
        <end position="228"/>
    </location>
</feature>
<accession>A0A2S7K487</accession>
<keyword evidence="4 9" id="KW-0812">Transmembrane</keyword>